<reference evidence="12" key="2">
    <citation type="submission" date="2025-09" db="UniProtKB">
        <authorList>
            <consortium name="Ensembl"/>
        </authorList>
    </citation>
    <scope>IDENTIFICATION</scope>
</reference>
<feature type="domain" description="VIT" evidence="11">
    <location>
        <begin position="45"/>
        <end position="173"/>
    </location>
</feature>
<sequence length="912" mass="102627">MILWLWLFWGFSIAAGQPDSELLARYLEEKLMADYSVVEQVVRRVPRQTRFLQRLETRPRMSEFTVKATVISRYAFTTVSCTMVNSGSEAREGVFEMQIPAAAFISNFTMSIGNKTYYGEVTGKEKKNSSDDKARTKKPPGPQNARENGYETFKASVFIPRKMQANFLLHYEELLQRRLGKYEYTVSIRPQQLVGRLRVEVNILENSGIVSLEVPPLRNSKYKGNGKVEGDVSPPPSTVIGHTKTLAKVTFSPNVVEQTKIARNGILGDFIVRYDVNRELSVGDIQTKEALFTILQDLRPEDHFNIIGFSNRIKVWQQDRLVPVTPNNIRDAKKYIHNMSPTGGTNINSALQTGAKLLNDYIAQNDIDARSVSLIIFLTDGRPTVGETQSSKILSNTKDAIRDKFCLFTIGIGNDVDYRLLERMALENCGMTRHFQEDEDAASHLKGFYDEIGTPLLSDIRVDYPEDNVEQVTQNFFPNYFNGSEIIIAGKLINRTSDSLHVEVTASNSKKYILLKTDVAIDLPSKNDIRAVPGLEDGKGDQNYIERAWSYLTIKELLNSRLKSDDNQEKEYLMEKAKSMALTYNFVTPFTFLKMREAGLHSEPPAEELIRPSTDGIGEKLQSLQGHKAPPGIRRQQDKQRIKISKTSADGDPHFVIDFPSSKFSVCFNIDGEPGDILRLVSDHKESGVTVNGQLIGAPAPPNGHKKHRTYFNTITILSNKPQRSYLEITPTRIILDDGERLILSCDRSAVVRSSSLEVSVSANSNITVTIRDTISFVILIHHYKKPAPYQKDHLGFYISNSKGLSSDSHGLLGQFLNHEVKLLQESLNTSHQQVGQNQTEALKPNPTNTLKVKGRLVPVVWKQRRIYNGQQEVDCWFAKNNADKLIDGSYKDYLASHPFDTGTSSGMINSL</sequence>
<evidence type="ECO:0000256" key="3">
    <source>
        <dbReference type="ARBA" id="ARBA00022525"/>
    </source>
</evidence>
<name>A0A8B9EVH8_ANSCY</name>
<evidence type="ECO:0000259" key="10">
    <source>
        <dbReference type="PROSITE" id="PS50234"/>
    </source>
</evidence>
<evidence type="ECO:0000256" key="5">
    <source>
        <dbReference type="ARBA" id="ARBA00022729"/>
    </source>
</evidence>
<proteinExistence type="inferred from homology"/>
<dbReference type="GO" id="GO:0005576">
    <property type="term" value="C:extracellular region"/>
    <property type="evidence" value="ECO:0007669"/>
    <property type="project" value="UniProtKB-SubCell"/>
</dbReference>
<dbReference type="Gene3D" id="3.40.50.410">
    <property type="entry name" value="von Willebrand factor, type A domain"/>
    <property type="match status" value="1"/>
</dbReference>
<dbReference type="SUPFAM" id="SSF53300">
    <property type="entry name" value="vWA-like"/>
    <property type="match status" value="1"/>
</dbReference>
<dbReference type="SMART" id="SM00327">
    <property type="entry name" value="VWA"/>
    <property type="match status" value="1"/>
</dbReference>
<dbReference type="Ensembl" id="ENSACDT00005031847.1">
    <property type="protein sequence ID" value="ENSACDP00005026706.1"/>
    <property type="gene ID" value="ENSACDG00005019306.1"/>
</dbReference>
<dbReference type="PANTHER" id="PTHR10338">
    <property type="entry name" value="INTER-ALPHA-TRYPSIN INHIBITOR HEAVY CHAIN FAMILY MEMBER"/>
    <property type="match status" value="1"/>
</dbReference>
<keyword evidence="4" id="KW-0646">Protease inhibitor</keyword>
<protein>
    <submittedName>
        <fullName evidence="12">Inter-alpha-trypsin inhibitor heavy chain 5</fullName>
    </submittedName>
</protein>
<dbReference type="SMART" id="SM00609">
    <property type="entry name" value="VIT"/>
    <property type="match status" value="1"/>
</dbReference>
<evidence type="ECO:0000313" key="12">
    <source>
        <dbReference type="Ensembl" id="ENSACDP00005026706.1"/>
    </source>
</evidence>
<dbReference type="GO" id="GO:0004867">
    <property type="term" value="F:serine-type endopeptidase inhibitor activity"/>
    <property type="evidence" value="ECO:0007669"/>
    <property type="project" value="UniProtKB-KW"/>
</dbReference>
<keyword evidence="7" id="KW-0325">Glycoprotein</keyword>
<evidence type="ECO:0000256" key="9">
    <source>
        <dbReference type="SAM" id="SignalP"/>
    </source>
</evidence>
<feature type="domain" description="VWFA" evidence="10">
    <location>
        <begin position="269"/>
        <end position="452"/>
    </location>
</feature>
<feature type="chain" id="PRO_5034572863" evidence="9">
    <location>
        <begin position="17"/>
        <end position="912"/>
    </location>
</feature>
<feature type="signal peptide" evidence="9">
    <location>
        <begin position="1"/>
        <end position="16"/>
    </location>
</feature>
<evidence type="ECO:0000256" key="1">
    <source>
        <dbReference type="ARBA" id="ARBA00004613"/>
    </source>
</evidence>
<feature type="region of interest" description="Disordered" evidence="8">
    <location>
        <begin position="123"/>
        <end position="149"/>
    </location>
</feature>
<evidence type="ECO:0000256" key="2">
    <source>
        <dbReference type="ARBA" id="ARBA00010158"/>
    </source>
</evidence>
<dbReference type="Pfam" id="PF06668">
    <property type="entry name" value="ITI_HC_C"/>
    <property type="match status" value="1"/>
</dbReference>
<evidence type="ECO:0000256" key="7">
    <source>
        <dbReference type="ARBA" id="ARBA00023180"/>
    </source>
</evidence>
<keyword evidence="6" id="KW-0722">Serine protease inhibitor</keyword>
<dbReference type="Pfam" id="PF13768">
    <property type="entry name" value="VWA_3"/>
    <property type="match status" value="1"/>
</dbReference>
<evidence type="ECO:0000256" key="6">
    <source>
        <dbReference type="ARBA" id="ARBA00022900"/>
    </source>
</evidence>
<dbReference type="FunFam" id="3.40.50.410:FF:000013">
    <property type="entry name" value="inter-alpha-trypsin inhibitor heavy chain H2"/>
    <property type="match status" value="1"/>
</dbReference>
<feature type="compositionally biased region" description="Basic and acidic residues" evidence="8">
    <location>
        <begin position="123"/>
        <end position="134"/>
    </location>
</feature>
<dbReference type="InterPro" id="IPR002035">
    <property type="entry name" value="VWF_A"/>
</dbReference>
<dbReference type="PANTHER" id="PTHR10338:SF62">
    <property type="entry name" value="INTER-ALPHA-TRYPSIN INHIBITOR HEAVY CHAIN H5"/>
    <property type="match status" value="1"/>
</dbReference>
<evidence type="ECO:0000256" key="8">
    <source>
        <dbReference type="SAM" id="MobiDB-lite"/>
    </source>
</evidence>
<dbReference type="PROSITE" id="PS51468">
    <property type="entry name" value="VIT"/>
    <property type="match status" value="1"/>
</dbReference>
<keyword evidence="5 9" id="KW-0732">Signal</keyword>
<dbReference type="PROSITE" id="PS50234">
    <property type="entry name" value="VWFA"/>
    <property type="match status" value="1"/>
</dbReference>
<accession>A0A8B9EVH8</accession>
<evidence type="ECO:0000313" key="13">
    <source>
        <dbReference type="Proteomes" id="UP000694521"/>
    </source>
</evidence>
<comment type="subcellular location">
    <subcellularLocation>
        <location evidence="1">Secreted</location>
    </subcellularLocation>
</comment>
<evidence type="ECO:0000259" key="11">
    <source>
        <dbReference type="PROSITE" id="PS51468"/>
    </source>
</evidence>
<dbReference type="InterPro" id="IPR010600">
    <property type="entry name" value="ITI_HC_C"/>
</dbReference>
<comment type="similarity">
    <text evidence="2">Belongs to the ITIH family.</text>
</comment>
<dbReference type="Pfam" id="PF08487">
    <property type="entry name" value="VIT"/>
    <property type="match status" value="1"/>
</dbReference>
<dbReference type="InterPro" id="IPR036465">
    <property type="entry name" value="vWFA_dom_sf"/>
</dbReference>
<dbReference type="AlphaFoldDB" id="A0A8B9EVH8"/>
<keyword evidence="13" id="KW-1185">Reference proteome</keyword>
<dbReference type="InterPro" id="IPR013694">
    <property type="entry name" value="VIT"/>
</dbReference>
<dbReference type="GO" id="GO:0030212">
    <property type="term" value="P:hyaluronan metabolic process"/>
    <property type="evidence" value="ECO:0007669"/>
    <property type="project" value="InterPro"/>
</dbReference>
<keyword evidence="3" id="KW-0964">Secreted</keyword>
<evidence type="ECO:0000256" key="4">
    <source>
        <dbReference type="ARBA" id="ARBA00022690"/>
    </source>
</evidence>
<dbReference type="Proteomes" id="UP000694521">
    <property type="component" value="Unplaced"/>
</dbReference>
<organism evidence="12 13">
    <name type="scientific">Anser cygnoides</name>
    <name type="common">Swan goose</name>
    <dbReference type="NCBI Taxonomy" id="8845"/>
    <lineage>
        <taxon>Eukaryota</taxon>
        <taxon>Metazoa</taxon>
        <taxon>Chordata</taxon>
        <taxon>Craniata</taxon>
        <taxon>Vertebrata</taxon>
        <taxon>Euteleostomi</taxon>
        <taxon>Archelosauria</taxon>
        <taxon>Archosauria</taxon>
        <taxon>Dinosauria</taxon>
        <taxon>Saurischia</taxon>
        <taxon>Theropoda</taxon>
        <taxon>Coelurosauria</taxon>
        <taxon>Aves</taxon>
        <taxon>Neognathae</taxon>
        <taxon>Galloanserae</taxon>
        <taxon>Anseriformes</taxon>
        <taxon>Anatidae</taxon>
        <taxon>Anserinae</taxon>
        <taxon>Anser</taxon>
    </lineage>
</organism>
<reference evidence="12" key="1">
    <citation type="submission" date="2025-08" db="UniProtKB">
        <authorList>
            <consortium name="Ensembl"/>
        </authorList>
    </citation>
    <scope>IDENTIFICATION</scope>
</reference>
<dbReference type="InterPro" id="IPR050934">
    <property type="entry name" value="ITIH"/>
</dbReference>